<keyword evidence="2" id="KW-1185">Reference proteome</keyword>
<organism evidence="1 2">
    <name type="scientific">Streptosporangium longisporum</name>
    <dbReference type="NCBI Taxonomy" id="46187"/>
    <lineage>
        <taxon>Bacteria</taxon>
        <taxon>Bacillati</taxon>
        <taxon>Actinomycetota</taxon>
        <taxon>Actinomycetes</taxon>
        <taxon>Streptosporangiales</taxon>
        <taxon>Streptosporangiaceae</taxon>
        <taxon>Streptosporangium</taxon>
    </lineage>
</organism>
<dbReference type="RefSeq" id="WP_344901592.1">
    <property type="nucleotide sequence ID" value="NZ_BAAAWD010000015.1"/>
</dbReference>
<comment type="caution">
    <text evidence="1">The sequence shown here is derived from an EMBL/GenBank/DDBJ whole genome shotgun (WGS) entry which is preliminary data.</text>
</comment>
<evidence type="ECO:0000313" key="2">
    <source>
        <dbReference type="Proteomes" id="UP001499930"/>
    </source>
</evidence>
<sequence>MTDEAGVITGDLTAAITIVGDQVQVQVQYTGAEEWYALTGTPVTLAGRTGREVETVGLRAIRAGLPEGLCDKLGEERLG</sequence>
<dbReference type="Proteomes" id="UP001499930">
    <property type="component" value="Unassembled WGS sequence"/>
</dbReference>
<protein>
    <submittedName>
        <fullName evidence="1">Uncharacterized protein</fullName>
    </submittedName>
</protein>
<dbReference type="EMBL" id="BAAAWD010000015">
    <property type="protein sequence ID" value="GAA3026579.1"/>
    <property type="molecule type" value="Genomic_DNA"/>
</dbReference>
<reference evidence="2" key="1">
    <citation type="journal article" date="2019" name="Int. J. Syst. Evol. Microbiol.">
        <title>The Global Catalogue of Microorganisms (GCM) 10K type strain sequencing project: providing services to taxonomists for standard genome sequencing and annotation.</title>
        <authorList>
            <consortium name="The Broad Institute Genomics Platform"/>
            <consortium name="The Broad Institute Genome Sequencing Center for Infectious Disease"/>
            <person name="Wu L."/>
            <person name="Ma J."/>
        </authorList>
    </citation>
    <scope>NUCLEOTIDE SEQUENCE [LARGE SCALE GENOMIC DNA]</scope>
    <source>
        <strain evidence="2">JCM 3106</strain>
    </source>
</reference>
<accession>A0ABP6L212</accession>
<proteinExistence type="predicted"/>
<evidence type="ECO:0000313" key="1">
    <source>
        <dbReference type="EMBL" id="GAA3026579.1"/>
    </source>
</evidence>
<name>A0ABP6L212_9ACTN</name>
<gene>
    <name evidence="1" type="ORF">GCM10017559_60670</name>
</gene>